<accession>A0A132A5T4</accession>
<dbReference type="Gene3D" id="3.40.50.720">
    <property type="entry name" value="NAD(P)-binding Rossmann-like Domain"/>
    <property type="match status" value="1"/>
</dbReference>
<dbReference type="Proteomes" id="UP000616769">
    <property type="component" value="Unassembled WGS sequence"/>
</dbReference>
<dbReference type="OrthoDB" id="3592703at2759"/>
<dbReference type="EMBL" id="JXLN01010791">
    <property type="protein sequence ID" value="KPM06328.1"/>
    <property type="molecule type" value="Genomic_DNA"/>
</dbReference>
<comment type="caution">
    <text evidence="1">The sequence shown here is derived from an EMBL/GenBank/DDBJ whole genome shotgun (WGS) entry which is preliminary data.</text>
</comment>
<evidence type="ECO:0000313" key="2">
    <source>
        <dbReference type="Proteomes" id="UP000616769"/>
    </source>
</evidence>
<evidence type="ECO:0000313" key="1">
    <source>
        <dbReference type="EMBL" id="KPM06328.1"/>
    </source>
</evidence>
<dbReference type="VEuPathDB" id="VectorBase:SSCA004484"/>
<dbReference type="AlphaFoldDB" id="A0A132A5T4"/>
<proteinExistence type="predicted"/>
<reference evidence="1 2" key="1">
    <citation type="journal article" date="2015" name="Parasit. Vectors">
        <title>Draft genome of the scabies mite.</title>
        <authorList>
            <person name="Rider S.D.Jr."/>
            <person name="Morgan M.S."/>
            <person name="Arlian L.G."/>
        </authorList>
    </citation>
    <scope>NUCLEOTIDE SEQUENCE [LARGE SCALE GENOMIC DNA]</scope>
    <source>
        <strain evidence="1">Arlian Lab</strain>
    </source>
</reference>
<name>A0A132A5T4_SARSC</name>
<protein>
    <submittedName>
        <fullName evidence="1">Uncharacterized protein</fullName>
    </submittedName>
</protein>
<sequence>MVVSETEMKLRFDGRVAIVTGAARVNDLGGSRDGTGESFAADEVVKEIIRNGGTAVADYSNFLFGILPNIISFFFFEILSKMGRGSFRPLLIILVELIL</sequence>
<gene>
    <name evidence="1" type="ORF">QR98_0048020</name>
</gene>
<organism evidence="1 2">
    <name type="scientific">Sarcoptes scabiei</name>
    <name type="common">Itch mite</name>
    <name type="synonym">Acarus scabiei</name>
    <dbReference type="NCBI Taxonomy" id="52283"/>
    <lineage>
        <taxon>Eukaryota</taxon>
        <taxon>Metazoa</taxon>
        <taxon>Ecdysozoa</taxon>
        <taxon>Arthropoda</taxon>
        <taxon>Chelicerata</taxon>
        <taxon>Arachnida</taxon>
        <taxon>Acari</taxon>
        <taxon>Acariformes</taxon>
        <taxon>Sarcoptiformes</taxon>
        <taxon>Astigmata</taxon>
        <taxon>Psoroptidia</taxon>
        <taxon>Sarcoptoidea</taxon>
        <taxon>Sarcoptidae</taxon>
        <taxon>Sarcoptinae</taxon>
        <taxon>Sarcoptes</taxon>
    </lineage>
</organism>